<evidence type="ECO:0000313" key="2">
    <source>
        <dbReference type="EMBL" id="AET67177.1"/>
    </source>
</evidence>
<dbReference type="RefSeq" id="WP_014183996.1">
    <property type="nucleotide sequence ID" value="NC_016584.1"/>
</dbReference>
<proteinExistence type="predicted"/>
<reference evidence="3" key="1">
    <citation type="submission" date="2011-11" db="EMBL/GenBank/DDBJ databases">
        <title>Complete sequence of Desulfosporosinus orientis DSM 765.</title>
        <authorList>
            <person name="Lucas S."/>
            <person name="Han J."/>
            <person name="Lapidus A."/>
            <person name="Cheng J.-F."/>
            <person name="Goodwin L."/>
            <person name="Pitluck S."/>
            <person name="Peters L."/>
            <person name="Ovchinnikova G."/>
            <person name="Teshima H."/>
            <person name="Detter J.C."/>
            <person name="Han C."/>
            <person name="Tapia R."/>
            <person name="Land M."/>
            <person name="Hauser L."/>
            <person name="Kyrpides N."/>
            <person name="Ivanova N."/>
            <person name="Pagani I."/>
            <person name="Pester M."/>
            <person name="Spring S."/>
            <person name="Ollivier B."/>
            <person name="Rattei T."/>
            <person name="Klenk H.-P."/>
            <person name="Wagner M."/>
            <person name="Loy A."/>
            <person name="Woyke T."/>
        </authorList>
    </citation>
    <scope>NUCLEOTIDE SEQUENCE [LARGE SCALE GENOMIC DNA]</scope>
    <source>
        <strain evidence="3">ATCC 19365 / DSM 765 / NCIMB 8382 / VKM B-1628</strain>
    </source>
</reference>
<reference evidence="2 3" key="2">
    <citation type="journal article" date="2012" name="J. Bacteriol.">
        <title>Complete genome sequences of Desulfosporosinus orientis DSM765T, Desulfosporosinus youngiae DSM17734T, Desulfosporosinus meridiei DSM13257T, and Desulfosporosinus acidiphilus DSM22704T.</title>
        <authorList>
            <person name="Pester M."/>
            <person name="Brambilla E."/>
            <person name="Alazard D."/>
            <person name="Rattei T."/>
            <person name="Weinmaier T."/>
            <person name="Han J."/>
            <person name="Lucas S."/>
            <person name="Lapidus A."/>
            <person name="Cheng J.F."/>
            <person name="Goodwin L."/>
            <person name="Pitluck S."/>
            <person name="Peters L."/>
            <person name="Ovchinnikova G."/>
            <person name="Teshima H."/>
            <person name="Detter J.C."/>
            <person name="Han C.S."/>
            <person name="Tapia R."/>
            <person name="Land M.L."/>
            <person name="Hauser L."/>
            <person name="Kyrpides N.C."/>
            <person name="Ivanova N.N."/>
            <person name="Pagani I."/>
            <person name="Huntmann M."/>
            <person name="Wei C.L."/>
            <person name="Davenport K.W."/>
            <person name="Daligault H."/>
            <person name="Chain P.S."/>
            <person name="Chen A."/>
            <person name="Mavromatis K."/>
            <person name="Markowitz V."/>
            <person name="Szeto E."/>
            <person name="Mikhailova N."/>
            <person name="Pati A."/>
            <person name="Wagner M."/>
            <person name="Woyke T."/>
            <person name="Ollivier B."/>
            <person name="Klenk H.P."/>
            <person name="Spring S."/>
            <person name="Loy A."/>
        </authorList>
    </citation>
    <scope>NUCLEOTIDE SEQUENCE [LARGE SCALE GENOMIC DNA]</scope>
    <source>
        <strain evidence="3">ATCC 19365 / DSM 765 / NCIMB 8382 / VKM B-1628</strain>
    </source>
</reference>
<accession>G7WAW6</accession>
<keyword evidence="3" id="KW-1185">Reference proteome</keyword>
<keyword evidence="1" id="KW-0472">Membrane</keyword>
<dbReference type="Proteomes" id="UP000006346">
    <property type="component" value="Chromosome"/>
</dbReference>
<dbReference type="KEGG" id="dor:Desor_1526"/>
<dbReference type="HOGENOM" id="CLU_2057601_0_0_9"/>
<keyword evidence="1" id="KW-0812">Transmembrane</keyword>
<name>G7WAW6_DESOD</name>
<dbReference type="AlphaFoldDB" id="G7WAW6"/>
<protein>
    <submittedName>
        <fullName evidence="2">Uncharacterized protein</fullName>
    </submittedName>
</protein>
<sequence>MFLAIKSNKLFWIIPLIGILISVYYWLSFRLFSNLTQFWLVGILLSFALTFILHKFLKLWQIPILVFSLDLVYHYIFTSSGEVAIAYYLVEIPFIVLTILFTIWIYIVRLVKNGVIEGD</sequence>
<feature type="transmembrane region" description="Helical" evidence="1">
    <location>
        <begin position="12"/>
        <end position="29"/>
    </location>
</feature>
<feature type="transmembrane region" description="Helical" evidence="1">
    <location>
        <begin position="35"/>
        <end position="53"/>
    </location>
</feature>
<dbReference type="EMBL" id="CP003108">
    <property type="protein sequence ID" value="AET67177.1"/>
    <property type="molecule type" value="Genomic_DNA"/>
</dbReference>
<organism evidence="2 3">
    <name type="scientific">Desulfosporosinus orientis (strain ATCC 19365 / DSM 765 / NCIMB 8382 / VKM B-1628 / Singapore I)</name>
    <name type="common">Desulfotomaculum orientis</name>
    <dbReference type="NCBI Taxonomy" id="768706"/>
    <lineage>
        <taxon>Bacteria</taxon>
        <taxon>Bacillati</taxon>
        <taxon>Bacillota</taxon>
        <taxon>Clostridia</taxon>
        <taxon>Eubacteriales</taxon>
        <taxon>Desulfitobacteriaceae</taxon>
        <taxon>Desulfosporosinus</taxon>
    </lineage>
</organism>
<dbReference type="OrthoDB" id="9852520at2"/>
<evidence type="ECO:0000313" key="3">
    <source>
        <dbReference type="Proteomes" id="UP000006346"/>
    </source>
</evidence>
<feature type="transmembrane region" description="Helical" evidence="1">
    <location>
        <begin position="60"/>
        <end position="78"/>
    </location>
</feature>
<gene>
    <name evidence="2" type="ordered locus">Desor_1526</name>
</gene>
<evidence type="ECO:0000256" key="1">
    <source>
        <dbReference type="SAM" id="Phobius"/>
    </source>
</evidence>
<keyword evidence="1" id="KW-1133">Transmembrane helix</keyword>
<feature type="transmembrane region" description="Helical" evidence="1">
    <location>
        <begin position="84"/>
        <end position="107"/>
    </location>
</feature>